<protein>
    <submittedName>
        <fullName evidence="2">Uncharacterized protein</fullName>
    </submittedName>
</protein>
<reference evidence="2 3" key="1">
    <citation type="submission" date="2019-01" db="EMBL/GenBank/DDBJ databases">
        <title>Sequencing of cultivated peanut Arachis hypogaea provides insights into genome evolution and oil improvement.</title>
        <authorList>
            <person name="Chen X."/>
        </authorList>
    </citation>
    <scope>NUCLEOTIDE SEQUENCE [LARGE SCALE GENOMIC DNA]</scope>
    <source>
        <strain evidence="3">cv. Fuhuasheng</strain>
        <tissue evidence="2">Leaves</tissue>
    </source>
</reference>
<dbReference type="AlphaFoldDB" id="A0A445CRU1"/>
<proteinExistence type="predicted"/>
<feature type="transmembrane region" description="Helical" evidence="1">
    <location>
        <begin position="12"/>
        <end position="34"/>
    </location>
</feature>
<name>A0A445CRU1_ARAHY</name>
<gene>
    <name evidence="2" type="ORF">Ahy_A06g028857</name>
</gene>
<dbReference type="Proteomes" id="UP000289738">
    <property type="component" value="Chromosome A06"/>
</dbReference>
<evidence type="ECO:0000313" key="2">
    <source>
        <dbReference type="EMBL" id="RYR53651.1"/>
    </source>
</evidence>
<evidence type="ECO:0000256" key="1">
    <source>
        <dbReference type="SAM" id="Phobius"/>
    </source>
</evidence>
<keyword evidence="3" id="KW-1185">Reference proteome</keyword>
<accession>A0A445CRU1</accession>
<evidence type="ECO:0000313" key="3">
    <source>
        <dbReference type="Proteomes" id="UP000289738"/>
    </source>
</evidence>
<comment type="caution">
    <text evidence="2">The sequence shown here is derived from an EMBL/GenBank/DDBJ whole genome shotgun (WGS) entry which is preliminary data.</text>
</comment>
<dbReference type="EMBL" id="SDMP01000006">
    <property type="protein sequence ID" value="RYR53651.1"/>
    <property type="molecule type" value="Genomic_DNA"/>
</dbReference>
<organism evidence="2 3">
    <name type="scientific">Arachis hypogaea</name>
    <name type="common">Peanut</name>
    <dbReference type="NCBI Taxonomy" id="3818"/>
    <lineage>
        <taxon>Eukaryota</taxon>
        <taxon>Viridiplantae</taxon>
        <taxon>Streptophyta</taxon>
        <taxon>Embryophyta</taxon>
        <taxon>Tracheophyta</taxon>
        <taxon>Spermatophyta</taxon>
        <taxon>Magnoliopsida</taxon>
        <taxon>eudicotyledons</taxon>
        <taxon>Gunneridae</taxon>
        <taxon>Pentapetalae</taxon>
        <taxon>rosids</taxon>
        <taxon>fabids</taxon>
        <taxon>Fabales</taxon>
        <taxon>Fabaceae</taxon>
        <taxon>Papilionoideae</taxon>
        <taxon>50 kb inversion clade</taxon>
        <taxon>dalbergioids sensu lato</taxon>
        <taxon>Dalbergieae</taxon>
        <taxon>Pterocarpus clade</taxon>
        <taxon>Arachis</taxon>
    </lineage>
</organism>
<keyword evidence="1" id="KW-0812">Transmembrane</keyword>
<sequence length="208" mass="23661">MDPMNLDSKFDLLRPVIVVAISLLLCPIISMTTLSTTPIASFNFFSEPMFNNRFSFHMSGNGDIARCTDSLDVRSKLSANLDSGKEGMKHSSGKRCTLGIVVKLGLEDVVDVSGLEVMLSKMWKWMLLIGVRFHPMAHISLLVTCWPKCNKIAAPRLFLFPFGCGMNFHILISSDYQNWFASRFKYTTFTNAIERLPRFHNTQRKKRK</sequence>
<keyword evidence="1" id="KW-1133">Transmembrane helix</keyword>
<keyword evidence="1" id="KW-0472">Membrane</keyword>